<comment type="caution">
    <text evidence="1">The sequence shown here is derived from an EMBL/GenBank/DDBJ whole genome shotgun (WGS) entry which is preliminary data.</text>
</comment>
<evidence type="ECO:0000313" key="2">
    <source>
        <dbReference type="Proteomes" id="UP001157418"/>
    </source>
</evidence>
<sequence>MEQPSKRRNMIACLHHNPRTRFRRGITGKLKVGRWLKSFRGRGIIGKLKVTKEELTTKDEVDGFRKHVTGLAALDFFVCLESDIFCNDTWREFCEINNWCKKVDVKRNRRCLLWNSNLGPYTGTNSFLK</sequence>
<name>A0AAU9NT88_9ASTR</name>
<keyword evidence="2" id="KW-1185">Reference proteome</keyword>
<reference evidence="1 2" key="1">
    <citation type="submission" date="2022-01" db="EMBL/GenBank/DDBJ databases">
        <authorList>
            <person name="Xiong W."/>
            <person name="Schranz E."/>
        </authorList>
    </citation>
    <scope>NUCLEOTIDE SEQUENCE [LARGE SCALE GENOMIC DNA]</scope>
</reference>
<dbReference type="EMBL" id="CAKMRJ010005412">
    <property type="protein sequence ID" value="CAH1441062.1"/>
    <property type="molecule type" value="Genomic_DNA"/>
</dbReference>
<accession>A0AAU9NT88</accession>
<evidence type="ECO:0000313" key="1">
    <source>
        <dbReference type="EMBL" id="CAH1441062.1"/>
    </source>
</evidence>
<organism evidence="1 2">
    <name type="scientific">Lactuca virosa</name>
    <dbReference type="NCBI Taxonomy" id="75947"/>
    <lineage>
        <taxon>Eukaryota</taxon>
        <taxon>Viridiplantae</taxon>
        <taxon>Streptophyta</taxon>
        <taxon>Embryophyta</taxon>
        <taxon>Tracheophyta</taxon>
        <taxon>Spermatophyta</taxon>
        <taxon>Magnoliopsida</taxon>
        <taxon>eudicotyledons</taxon>
        <taxon>Gunneridae</taxon>
        <taxon>Pentapetalae</taxon>
        <taxon>asterids</taxon>
        <taxon>campanulids</taxon>
        <taxon>Asterales</taxon>
        <taxon>Asteraceae</taxon>
        <taxon>Cichorioideae</taxon>
        <taxon>Cichorieae</taxon>
        <taxon>Lactucinae</taxon>
        <taxon>Lactuca</taxon>
    </lineage>
</organism>
<proteinExistence type="predicted"/>
<gene>
    <name evidence="1" type="ORF">LVIROSA_LOCUS27152</name>
</gene>
<dbReference type="Proteomes" id="UP001157418">
    <property type="component" value="Unassembled WGS sequence"/>
</dbReference>
<dbReference type="AlphaFoldDB" id="A0AAU9NT88"/>
<protein>
    <submittedName>
        <fullName evidence="1">Uncharacterized protein</fullName>
    </submittedName>
</protein>